<feature type="domain" description="FAD dependent oxidoreductase" evidence="8">
    <location>
        <begin position="19"/>
        <end position="374"/>
    </location>
</feature>
<dbReference type="InterPro" id="IPR031656">
    <property type="entry name" value="DAO_C"/>
</dbReference>
<feature type="domain" description="Alpha-glycerophosphate oxidase C-terminal" evidence="9">
    <location>
        <begin position="409"/>
        <end position="502"/>
    </location>
</feature>
<accession>A0AAC8QG03</accession>
<evidence type="ECO:0000256" key="2">
    <source>
        <dbReference type="ARBA" id="ARBA00007330"/>
    </source>
</evidence>
<keyword evidence="6" id="KW-0560">Oxidoreductase</keyword>
<keyword evidence="13" id="KW-1185">Reference proteome</keyword>
<reference evidence="10 12" key="1">
    <citation type="submission" date="2015-05" db="EMBL/GenBank/DDBJ databases">
        <title>Genome assembly of Archangium gephyra DSM 2261.</title>
        <authorList>
            <person name="Sharma G."/>
            <person name="Subramanian S."/>
        </authorList>
    </citation>
    <scope>NUCLEOTIDE SEQUENCE [LARGE SCALE GENOMIC DNA]</scope>
    <source>
        <strain evidence="10 12">DSM 2261</strain>
    </source>
</reference>
<dbReference type="SUPFAM" id="SSF51905">
    <property type="entry name" value="FAD/NAD(P)-binding domain"/>
    <property type="match status" value="1"/>
</dbReference>
<name>A0AAC8QG03_9BACT</name>
<dbReference type="SUPFAM" id="SSF53474">
    <property type="entry name" value="alpha/beta-Hydrolases"/>
    <property type="match status" value="1"/>
</dbReference>
<feature type="domain" description="AB hydrolase-1" evidence="7">
    <location>
        <begin position="564"/>
        <end position="817"/>
    </location>
</feature>
<dbReference type="PRINTS" id="PR00111">
    <property type="entry name" value="ABHYDROLASE"/>
</dbReference>
<evidence type="ECO:0000313" key="13">
    <source>
        <dbReference type="Proteomes" id="UP000256345"/>
    </source>
</evidence>
<dbReference type="RefSeq" id="WP_082175624.1">
    <property type="nucleotide sequence ID" value="NZ_CP011509.1"/>
</dbReference>
<evidence type="ECO:0000259" key="7">
    <source>
        <dbReference type="Pfam" id="PF00561"/>
    </source>
</evidence>
<evidence type="ECO:0000259" key="9">
    <source>
        <dbReference type="Pfam" id="PF16901"/>
    </source>
</evidence>
<dbReference type="Gene3D" id="3.40.50.1820">
    <property type="entry name" value="alpha/beta hydrolase"/>
    <property type="match status" value="1"/>
</dbReference>
<keyword evidence="3" id="KW-0285">Flavoprotein</keyword>
<dbReference type="Gene3D" id="3.50.50.60">
    <property type="entry name" value="FAD/NAD(P)-binding domain"/>
    <property type="match status" value="1"/>
</dbReference>
<dbReference type="AlphaFoldDB" id="A0AAC8QG03"/>
<evidence type="ECO:0000256" key="4">
    <source>
        <dbReference type="ARBA" id="ARBA00022798"/>
    </source>
</evidence>
<dbReference type="KEGG" id="age:AA314_08375"/>
<comment type="cofactor">
    <cofactor evidence="1">
        <name>FAD</name>
        <dbReference type="ChEBI" id="CHEBI:57692"/>
    </cofactor>
</comment>
<dbReference type="GO" id="GO:0004368">
    <property type="term" value="F:glycerol-3-phosphate dehydrogenase (quinone) activity"/>
    <property type="evidence" value="ECO:0007669"/>
    <property type="project" value="InterPro"/>
</dbReference>
<dbReference type="PRINTS" id="PR01001">
    <property type="entry name" value="FADG3PDH"/>
</dbReference>
<dbReference type="InterPro" id="IPR000073">
    <property type="entry name" value="AB_hydrolase_1"/>
</dbReference>
<keyword evidence="4" id="KW-0319">Glycerol metabolism</keyword>
<dbReference type="Gene3D" id="1.10.8.870">
    <property type="entry name" value="Alpha-glycerophosphate oxidase, cap domain"/>
    <property type="match status" value="1"/>
</dbReference>
<evidence type="ECO:0000256" key="6">
    <source>
        <dbReference type="ARBA" id="ARBA00023002"/>
    </source>
</evidence>
<dbReference type="InterPro" id="IPR006076">
    <property type="entry name" value="FAD-dep_OxRdtase"/>
</dbReference>
<reference evidence="11 13" key="2">
    <citation type="submission" date="2018-08" db="EMBL/GenBank/DDBJ databases">
        <title>Genomic Encyclopedia of Archaeal and Bacterial Type Strains, Phase II (KMG-II): from individual species to whole genera.</title>
        <authorList>
            <person name="Goeker M."/>
        </authorList>
    </citation>
    <scope>NUCLEOTIDE SEQUENCE [LARGE SCALE GENOMIC DNA]</scope>
    <source>
        <strain evidence="11 13">DSM 2261</strain>
    </source>
</reference>
<dbReference type="GO" id="GO:0006071">
    <property type="term" value="P:glycerol metabolic process"/>
    <property type="evidence" value="ECO:0007669"/>
    <property type="project" value="UniProtKB-KW"/>
</dbReference>
<dbReference type="InterPro" id="IPR000447">
    <property type="entry name" value="G3P_DH_FAD-dep"/>
</dbReference>
<dbReference type="GO" id="GO:0046168">
    <property type="term" value="P:glycerol-3-phosphate catabolic process"/>
    <property type="evidence" value="ECO:0007669"/>
    <property type="project" value="TreeGrafter"/>
</dbReference>
<evidence type="ECO:0000256" key="1">
    <source>
        <dbReference type="ARBA" id="ARBA00001974"/>
    </source>
</evidence>
<dbReference type="InterPro" id="IPR029058">
    <property type="entry name" value="AB_hydrolase_fold"/>
</dbReference>
<sequence>MSASTQRETLWGALAEPWDLLIIGGGITGASVLREATRAGVKALLVEQRDFAWGTSSRSSKLVHGGLRYLATGDVHLVRQSIRERKRLLAEGDGLVRPLDFMLASHPKEGGKHWQGRAGIFVYELLTGRWPRGNHATSRLHELEPSLVREERLIGVPYDEAWVDDARLVLRIVREAVAAGGAALNHVRVTGLLREEGRVAGVELWDTVGQRSATVRARAVVNATGVWADSVRAHLSGAPKLRPLRGSHLVFSSQRFPLAHGISFRHPRGDRFVCVMPWEDSTLVGTTDLDHSTPLDQEPSISSEEVAYLMEAVESRFPALGLTVDDVVSCYAGVRPVISSGASDPSKESREHLVLEEEGLVTVTGGKLTTCRAIAHDALRALRRRIPELAALEPEGPFLGTPPALDDAPLSPEARLRLRGRYGADAPALVAAAHAGELDAVPGTSTLWAELRWAARNENVVHLDDLLLRRVRLGLLLPRGGEAHLPAIRALCQRELGWDDARWESEARAYLALWRTHYALPERPRLSAVNEVRLATSLANPVQLRTVNLPGGPVHYADYGGSGPTVVMLHGLGGCYLNWLPAAPLLTKHARVLAVDLIGFGRTPIAGRSVGVEAQRQMLHHFLTEVVGGPAVLVGNSWGGLVALAHAARAPETTAGLVLVSPAQPPPRGTRLDPAQASRLVLHTMPGVGEYKVWREGKRTGARGLFMDLLTLGCADVRRVPQEVVEENTALIAERMERMPLGHSASYLRATRSMILTLLGRNRFESWVHGVRAPTLLVHGRQDRLVPVASSEALAALRPDWSFEPMDDIGHVPQMEDAPRFVARMVRWLDESKAAPRLSPALVARQA</sequence>
<keyword evidence="5" id="KW-0274">FAD</keyword>
<protein>
    <submittedName>
        <fullName evidence="10 11">Glycerol-3-phosphate dehydrogenase</fullName>
    </submittedName>
</protein>
<dbReference type="Proteomes" id="UP000035579">
    <property type="component" value="Chromosome"/>
</dbReference>
<dbReference type="EMBL" id="QUMU01000005">
    <property type="protein sequence ID" value="REG31951.1"/>
    <property type="molecule type" value="Genomic_DNA"/>
</dbReference>
<dbReference type="Pfam" id="PF01266">
    <property type="entry name" value="DAO"/>
    <property type="match status" value="1"/>
</dbReference>
<evidence type="ECO:0000256" key="3">
    <source>
        <dbReference type="ARBA" id="ARBA00022630"/>
    </source>
</evidence>
<evidence type="ECO:0000313" key="10">
    <source>
        <dbReference type="EMBL" id="AKJ06749.1"/>
    </source>
</evidence>
<dbReference type="EMBL" id="CP011509">
    <property type="protein sequence ID" value="AKJ06749.1"/>
    <property type="molecule type" value="Genomic_DNA"/>
</dbReference>
<comment type="similarity">
    <text evidence="2">Belongs to the FAD-dependent glycerol-3-phosphate dehydrogenase family.</text>
</comment>
<dbReference type="Pfam" id="PF00561">
    <property type="entry name" value="Abhydrolase_1"/>
    <property type="match status" value="1"/>
</dbReference>
<dbReference type="PANTHER" id="PTHR11985:SF35">
    <property type="entry name" value="ANAEROBIC GLYCEROL-3-PHOSPHATE DEHYDROGENASE SUBUNIT A"/>
    <property type="match status" value="1"/>
</dbReference>
<gene>
    <name evidence="10" type="ORF">AA314_08375</name>
    <name evidence="11" type="ORF">ATI61_105278</name>
</gene>
<evidence type="ECO:0000256" key="5">
    <source>
        <dbReference type="ARBA" id="ARBA00022827"/>
    </source>
</evidence>
<evidence type="ECO:0000313" key="12">
    <source>
        <dbReference type="Proteomes" id="UP000035579"/>
    </source>
</evidence>
<organism evidence="10 12">
    <name type="scientific">Archangium gephyra</name>
    <dbReference type="NCBI Taxonomy" id="48"/>
    <lineage>
        <taxon>Bacteria</taxon>
        <taxon>Pseudomonadati</taxon>
        <taxon>Myxococcota</taxon>
        <taxon>Myxococcia</taxon>
        <taxon>Myxococcales</taxon>
        <taxon>Cystobacterineae</taxon>
        <taxon>Archangiaceae</taxon>
        <taxon>Archangium</taxon>
    </lineage>
</organism>
<dbReference type="Pfam" id="PF16901">
    <property type="entry name" value="DAO_C"/>
    <property type="match status" value="1"/>
</dbReference>
<dbReference type="InterPro" id="IPR036188">
    <property type="entry name" value="FAD/NAD-bd_sf"/>
</dbReference>
<dbReference type="InterPro" id="IPR038299">
    <property type="entry name" value="DAO_C_sf"/>
</dbReference>
<dbReference type="PANTHER" id="PTHR11985">
    <property type="entry name" value="GLYCEROL-3-PHOSPHATE DEHYDROGENASE"/>
    <property type="match status" value="1"/>
</dbReference>
<dbReference type="Gene3D" id="3.30.9.10">
    <property type="entry name" value="D-Amino Acid Oxidase, subunit A, domain 2"/>
    <property type="match status" value="1"/>
</dbReference>
<proteinExistence type="inferred from homology"/>
<evidence type="ECO:0000259" key="8">
    <source>
        <dbReference type="Pfam" id="PF01266"/>
    </source>
</evidence>
<evidence type="ECO:0000313" key="11">
    <source>
        <dbReference type="EMBL" id="REG31951.1"/>
    </source>
</evidence>
<dbReference type="Proteomes" id="UP000256345">
    <property type="component" value="Unassembled WGS sequence"/>
</dbReference>